<evidence type="ECO:0000313" key="1">
    <source>
        <dbReference type="EMBL" id="MDQ0113668.1"/>
    </source>
</evidence>
<sequence length="52" mass="5491">MKLTGNTIFITGGGTGIGRGLAEALHNLGNKVIISGRRKERLEETMGLPLAK</sequence>
<accession>A0ABT9U228</accession>
<gene>
    <name evidence="1" type="ORF">J2T15_003111</name>
</gene>
<proteinExistence type="predicted"/>
<dbReference type="Proteomes" id="UP001229346">
    <property type="component" value="Unassembled WGS sequence"/>
</dbReference>
<dbReference type="InterPro" id="IPR036291">
    <property type="entry name" value="NAD(P)-bd_dom_sf"/>
</dbReference>
<dbReference type="Gene3D" id="3.40.50.720">
    <property type="entry name" value="NAD(P)-binding Rossmann-like Domain"/>
    <property type="match status" value="1"/>
</dbReference>
<dbReference type="InterPro" id="IPR002347">
    <property type="entry name" value="SDR_fam"/>
</dbReference>
<name>A0ABT9U228_PAEHA</name>
<organism evidence="1 2">
    <name type="scientific">Paenibacillus harenae</name>
    <dbReference type="NCBI Taxonomy" id="306543"/>
    <lineage>
        <taxon>Bacteria</taxon>
        <taxon>Bacillati</taxon>
        <taxon>Bacillota</taxon>
        <taxon>Bacilli</taxon>
        <taxon>Bacillales</taxon>
        <taxon>Paenibacillaceae</taxon>
        <taxon>Paenibacillus</taxon>
    </lineage>
</organism>
<keyword evidence="2" id="KW-1185">Reference proteome</keyword>
<dbReference type="SUPFAM" id="SSF51735">
    <property type="entry name" value="NAD(P)-binding Rossmann-fold domains"/>
    <property type="match status" value="1"/>
</dbReference>
<comment type="caution">
    <text evidence="1">The sequence shown here is derived from an EMBL/GenBank/DDBJ whole genome shotgun (WGS) entry which is preliminary data.</text>
</comment>
<dbReference type="EMBL" id="JAUSSU010000006">
    <property type="protein sequence ID" value="MDQ0113668.1"/>
    <property type="molecule type" value="Genomic_DNA"/>
</dbReference>
<protein>
    <submittedName>
        <fullName evidence="1">Short-subunit dehydrogenase involved in D-alanine esterification of teichoic acids</fullName>
    </submittedName>
</protein>
<evidence type="ECO:0000313" key="2">
    <source>
        <dbReference type="Proteomes" id="UP001229346"/>
    </source>
</evidence>
<dbReference type="Pfam" id="PF00106">
    <property type="entry name" value="adh_short"/>
    <property type="match status" value="1"/>
</dbReference>
<reference evidence="1 2" key="1">
    <citation type="submission" date="2023-07" db="EMBL/GenBank/DDBJ databases">
        <title>Sorghum-associated microbial communities from plants grown in Nebraska, USA.</title>
        <authorList>
            <person name="Schachtman D."/>
        </authorList>
    </citation>
    <scope>NUCLEOTIDE SEQUENCE [LARGE SCALE GENOMIC DNA]</scope>
    <source>
        <strain evidence="1 2">CC482</strain>
    </source>
</reference>